<dbReference type="CDD" id="cd07041">
    <property type="entry name" value="STAS_RsbR_RsbS_like"/>
    <property type="match status" value="1"/>
</dbReference>
<dbReference type="InterPro" id="IPR051932">
    <property type="entry name" value="Bact_StressResp_Reg"/>
</dbReference>
<evidence type="ECO:0000259" key="1">
    <source>
        <dbReference type="PROSITE" id="PS50801"/>
    </source>
</evidence>
<dbReference type="RefSeq" id="WP_003762975.1">
    <property type="nucleotide sequence ID" value="NZ_JH556646.1"/>
</dbReference>
<dbReference type="InterPro" id="IPR036513">
    <property type="entry name" value="STAS_dom_sf"/>
</dbReference>
<dbReference type="GeneID" id="93235294"/>
<dbReference type="PANTHER" id="PTHR33745:SF1">
    <property type="entry name" value="RSBT ANTAGONIST PROTEIN RSBS"/>
    <property type="match status" value="1"/>
</dbReference>
<organism evidence="2 3">
    <name type="scientific">Listeria innocua ATCC 33091</name>
    <dbReference type="NCBI Taxonomy" id="1002366"/>
    <lineage>
        <taxon>Bacteria</taxon>
        <taxon>Bacillati</taxon>
        <taxon>Bacillota</taxon>
        <taxon>Bacilli</taxon>
        <taxon>Bacillales</taxon>
        <taxon>Listeriaceae</taxon>
        <taxon>Listeria</taxon>
    </lineage>
</organism>
<keyword evidence="3" id="KW-1185">Reference proteome</keyword>
<evidence type="ECO:0000313" key="3">
    <source>
        <dbReference type="Proteomes" id="UP000003597"/>
    </source>
</evidence>
<evidence type="ECO:0000313" key="2">
    <source>
        <dbReference type="EMBL" id="EHN62339.1"/>
    </source>
</evidence>
<accession>A0AB72ZBV3</accession>
<dbReference type="PROSITE" id="PS50801">
    <property type="entry name" value="STAS"/>
    <property type="match status" value="1"/>
</dbReference>
<comment type="caution">
    <text evidence="2">The sequence shown here is derived from an EMBL/GenBank/DDBJ whole genome shotgun (WGS) entry which is preliminary data.</text>
</comment>
<dbReference type="AlphaFoldDB" id="A0AB72ZBV3"/>
<reference evidence="2 3" key="1">
    <citation type="submission" date="2011-08" db="EMBL/GenBank/DDBJ databases">
        <authorList>
            <person name="Weinstock G."/>
            <person name="Sodergren E."/>
            <person name="Clifton S."/>
            <person name="Fulton L."/>
            <person name="Fulton B."/>
            <person name="Courtney L."/>
            <person name="Fronick C."/>
            <person name="Harrison M."/>
            <person name="Strong C."/>
            <person name="Farmer C."/>
            <person name="Delahaunty K."/>
            <person name="Markovic C."/>
            <person name="Hall O."/>
            <person name="Minx P."/>
            <person name="Tomlinson C."/>
            <person name="Mitreva M."/>
            <person name="Hou S."/>
            <person name="Chen J."/>
            <person name="Wollam A."/>
            <person name="Pepin K.H."/>
            <person name="Johnson M."/>
            <person name="Bhonagiri V."/>
            <person name="Zhang X."/>
            <person name="Suruliraj S."/>
            <person name="Warren W."/>
            <person name="Chinwalla A."/>
            <person name="Mardis E.R."/>
            <person name="Wilson R.K."/>
        </authorList>
    </citation>
    <scope>NUCLEOTIDE SEQUENCE [LARGE SCALE GENOMIC DNA]</scope>
    <source>
        <strain evidence="2 3">ATCC 33091</strain>
    </source>
</reference>
<dbReference type="EMBL" id="AGCN01000013">
    <property type="protein sequence ID" value="EHN62339.1"/>
    <property type="molecule type" value="Genomic_DNA"/>
</dbReference>
<feature type="domain" description="STAS" evidence="1">
    <location>
        <begin position="159"/>
        <end position="263"/>
    </location>
</feature>
<dbReference type="InterPro" id="IPR002645">
    <property type="entry name" value="STAS_dom"/>
</dbReference>
<dbReference type="Pfam" id="PF01740">
    <property type="entry name" value="STAS"/>
    <property type="match status" value="1"/>
</dbReference>
<dbReference type="PANTHER" id="PTHR33745">
    <property type="entry name" value="RSBT ANTAGONIST PROTEIN RSBS-RELATED"/>
    <property type="match status" value="1"/>
</dbReference>
<proteinExistence type="predicted"/>
<dbReference type="SUPFAM" id="SSF52091">
    <property type="entry name" value="SpoIIaa-like"/>
    <property type="match status" value="1"/>
</dbReference>
<dbReference type="Gene3D" id="3.30.750.24">
    <property type="entry name" value="STAS domain"/>
    <property type="match status" value="1"/>
</dbReference>
<dbReference type="Proteomes" id="UP000003597">
    <property type="component" value="Unassembled WGS sequence"/>
</dbReference>
<name>A0AB72ZBV3_LISIO</name>
<protein>
    <submittedName>
        <fullName evidence="2">STAS domain protein</fullName>
    </submittedName>
</protein>
<gene>
    <name evidence="2" type="ORF">HMPREF0557_00307</name>
</gene>
<sequence>MSIMNSLLQQKETVVKGWLTYYVSVDDPYVFALKDDHRLMDETGFVLENLFIGMTEDLAKMNTFARELGKAQFITSLGISRILFHIRLLEEFLLDYASEINAECNNYRELYLFSIKLHQVFSSFTQHLIEGYTLATEQLVQQKENQIIKSSTKLIWLAEKVFLLPLIGKITDERAKQITETALFETCEQPVNYLIIDLSGVQFDSANIGEYIEHFFSSLKLVGVTPIITGMQPETAKIMVQANLTEQKGIKTFATLRQATKSLIKEKEARNAIK</sequence>